<dbReference type="AlphaFoldDB" id="A0A8I0N587"/>
<evidence type="ECO:0000313" key="2">
    <source>
        <dbReference type="Proteomes" id="UP000642265"/>
    </source>
</evidence>
<name>A0A8I0N587_BRUAN</name>
<evidence type="ECO:0000313" key="1">
    <source>
        <dbReference type="EMBL" id="MBE0561827.1"/>
    </source>
</evidence>
<gene>
    <name evidence="1" type="ORF">IH622_13575</name>
</gene>
<accession>A0A8I0N587</accession>
<reference evidence="1" key="2">
    <citation type="submission" date="2020-10" db="EMBL/GenBank/DDBJ databases">
        <title>Enrichment of novel Verrucomicrobia, Bacteroidetes and Krumholzibacteria in an oxygen-limited, methane- and iron-fed bioreactor inoculated with Bothnian Sea sediments.</title>
        <authorList>
            <person name="Martins P.D."/>
            <person name="de Jong A."/>
            <person name="Lenstra W.K."/>
            <person name="van Helmond N.A.G.M."/>
            <person name="Slomp C.P."/>
            <person name="Jetten M.S.M."/>
            <person name="Welte C.U."/>
            <person name="Rasigraf O."/>
        </authorList>
    </citation>
    <scope>NUCLEOTIDE SEQUENCE</scope>
    <source>
        <strain evidence="1">MAG47</strain>
    </source>
</reference>
<dbReference type="EMBL" id="JACZKO010000038">
    <property type="protein sequence ID" value="MBE0561827.1"/>
    <property type="molecule type" value="Genomic_DNA"/>
</dbReference>
<sequence length="115" mass="12736">MTNCHSELIDRLSKLDAPDREVDREIWEYLFGDKPVDFSMPLMEYTASVDAAIALAARVFPGWHWSIYDTDGVGRCNAQLERPDFTGAEDFDGTGATPAIALLITLLRAKEASNA</sequence>
<reference evidence="1" key="1">
    <citation type="submission" date="2020-09" db="EMBL/GenBank/DDBJ databases">
        <authorList>
            <person name="Dalcin Martins P."/>
        </authorList>
    </citation>
    <scope>NUCLEOTIDE SEQUENCE</scope>
    <source>
        <strain evidence="1">MAG47</strain>
    </source>
</reference>
<comment type="caution">
    <text evidence="1">The sequence shown here is derived from an EMBL/GenBank/DDBJ whole genome shotgun (WGS) entry which is preliminary data.</text>
</comment>
<organism evidence="1 2">
    <name type="scientific">Brucella anthropi</name>
    <name type="common">Ochrobactrum anthropi</name>
    <dbReference type="NCBI Taxonomy" id="529"/>
    <lineage>
        <taxon>Bacteria</taxon>
        <taxon>Pseudomonadati</taxon>
        <taxon>Pseudomonadota</taxon>
        <taxon>Alphaproteobacteria</taxon>
        <taxon>Hyphomicrobiales</taxon>
        <taxon>Brucellaceae</taxon>
        <taxon>Brucella/Ochrobactrum group</taxon>
        <taxon>Brucella</taxon>
    </lineage>
</organism>
<dbReference type="Proteomes" id="UP000642265">
    <property type="component" value="Unassembled WGS sequence"/>
</dbReference>
<proteinExistence type="predicted"/>
<protein>
    <submittedName>
        <fullName evidence="1">Uncharacterized protein</fullName>
    </submittedName>
</protein>